<evidence type="ECO:0000256" key="7">
    <source>
        <dbReference type="ARBA" id="ARBA00022927"/>
    </source>
</evidence>
<keyword evidence="13" id="KW-1185">Reference proteome</keyword>
<keyword evidence="5" id="KW-0997">Cell inner membrane</keyword>
<dbReference type="PANTHER" id="PTHR33446">
    <property type="entry name" value="PROTEIN TONB-RELATED"/>
    <property type="match status" value="1"/>
</dbReference>
<comment type="subcellular location">
    <subcellularLocation>
        <location evidence="1">Cell inner membrane</location>
        <topology evidence="1">Single-pass membrane protein</topology>
        <orientation evidence="1">Periplasmic side</orientation>
    </subcellularLocation>
</comment>
<dbReference type="InterPro" id="IPR051045">
    <property type="entry name" value="TonB-dependent_transducer"/>
</dbReference>
<dbReference type="GO" id="GO:0015031">
    <property type="term" value="P:protein transport"/>
    <property type="evidence" value="ECO:0007669"/>
    <property type="project" value="UniProtKB-KW"/>
</dbReference>
<keyword evidence="7" id="KW-0653">Protein transport</keyword>
<protein>
    <recommendedName>
        <fullName evidence="11">TonB C-terminal domain-containing protein</fullName>
    </recommendedName>
</protein>
<keyword evidence="9 10" id="KW-0472">Membrane</keyword>
<evidence type="ECO:0000256" key="4">
    <source>
        <dbReference type="ARBA" id="ARBA00022475"/>
    </source>
</evidence>
<evidence type="ECO:0000259" key="11">
    <source>
        <dbReference type="PROSITE" id="PS52015"/>
    </source>
</evidence>
<dbReference type="EMBL" id="MTBC01000002">
    <property type="protein sequence ID" value="OQD43968.1"/>
    <property type="molecule type" value="Genomic_DNA"/>
</dbReference>
<keyword evidence="3" id="KW-0813">Transport</keyword>
<proteinExistence type="inferred from homology"/>
<dbReference type="Proteomes" id="UP000191680">
    <property type="component" value="Unassembled WGS sequence"/>
</dbReference>
<dbReference type="NCBIfam" id="TIGR01352">
    <property type="entry name" value="tonB_Cterm"/>
    <property type="match status" value="1"/>
</dbReference>
<evidence type="ECO:0000256" key="8">
    <source>
        <dbReference type="ARBA" id="ARBA00022989"/>
    </source>
</evidence>
<comment type="similarity">
    <text evidence="2">Belongs to the TonB family.</text>
</comment>
<organism evidence="12 13">
    <name type="scientific">Croceivirga radicis</name>
    <dbReference type="NCBI Taxonomy" id="1929488"/>
    <lineage>
        <taxon>Bacteria</taxon>
        <taxon>Pseudomonadati</taxon>
        <taxon>Bacteroidota</taxon>
        <taxon>Flavobacteriia</taxon>
        <taxon>Flavobacteriales</taxon>
        <taxon>Flavobacteriaceae</taxon>
        <taxon>Croceivirga</taxon>
    </lineage>
</organism>
<evidence type="ECO:0000256" key="10">
    <source>
        <dbReference type="SAM" id="Phobius"/>
    </source>
</evidence>
<evidence type="ECO:0000256" key="9">
    <source>
        <dbReference type="ARBA" id="ARBA00023136"/>
    </source>
</evidence>
<comment type="caution">
    <text evidence="12">The sequence shown here is derived from an EMBL/GenBank/DDBJ whole genome shotgun (WGS) entry which is preliminary data.</text>
</comment>
<evidence type="ECO:0000256" key="2">
    <source>
        <dbReference type="ARBA" id="ARBA00006555"/>
    </source>
</evidence>
<sequence length="233" mass="26284">MNVKKHPKIQLEPLRNLFFVSGLALILCLSYLALEWKTYKPLPRYKQISTQLTRLDETPPITYHTLPEPPKKSYTAPTIIKIEADDGGIIEDLIEIPSTTTNNILAVNQITVIEEPEDEIIPINVVEEAPIFPGCENATDKKACFQEMMLLHVKNTFKYPEQAIAMNLQGKVHVLFTIDKKGTITNLQLRGPHKILEQEASRIMAKLPPIKPGKQGGRPVKVPFSIPITFKLQ</sequence>
<dbReference type="GO" id="GO:0098797">
    <property type="term" value="C:plasma membrane protein complex"/>
    <property type="evidence" value="ECO:0007669"/>
    <property type="project" value="TreeGrafter"/>
</dbReference>
<keyword evidence="8 10" id="KW-1133">Transmembrane helix</keyword>
<dbReference type="AlphaFoldDB" id="A0A1V6LV11"/>
<dbReference type="Pfam" id="PF03544">
    <property type="entry name" value="TonB_C"/>
    <property type="match status" value="1"/>
</dbReference>
<evidence type="ECO:0000256" key="5">
    <source>
        <dbReference type="ARBA" id="ARBA00022519"/>
    </source>
</evidence>
<feature type="transmembrane region" description="Helical" evidence="10">
    <location>
        <begin position="17"/>
        <end position="34"/>
    </location>
</feature>
<dbReference type="GO" id="GO:0031992">
    <property type="term" value="F:energy transducer activity"/>
    <property type="evidence" value="ECO:0007669"/>
    <property type="project" value="TreeGrafter"/>
</dbReference>
<gene>
    <name evidence="12" type="ORF">BUL40_04275</name>
</gene>
<dbReference type="InterPro" id="IPR037682">
    <property type="entry name" value="TonB_C"/>
</dbReference>
<dbReference type="PANTHER" id="PTHR33446:SF2">
    <property type="entry name" value="PROTEIN TONB"/>
    <property type="match status" value="1"/>
</dbReference>
<dbReference type="GO" id="GO:0055085">
    <property type="term" value="P:transmembrane transport"/>
    <property type="evidence" value="ECO:0007669"/>
    <property type="project" value="InterPro"/>
</dbReference>
<reference evidence="12 13" key="1">
    <citation type="submission" date="2016-12" db="EMBL/GenBank/DDBJ databases">
        <authorList>
            <person name="Song W.-J."/>
            <person name="Kurnit D.M."/>
        </authorList>
    </citation>
    <scope>NUCLEOTIDE SEQUENCE [LARGE SCALE GENOMIC DNA]</scope>
    <source>
        <strain evidence="12 13">HSG9</strain>
    </source>
</reference>
<accession>A0A1V6LV11</accession>
<feature type="domain" description="TonB C-terminal" evidence="11">
    <location>
        <begin position="144"/>
        <end position="233"/>
    </location>
</feature>
<evidence type="ECO:0000313" key="12">
    <source>
        <dbReference type="EMBL" id="OQD43968.1"/>
    </source>
</evidence>
<dbReference type="PROSITE" id="PS52015">
    <property type="entry name" value="TONB_CTD"/>
    <property type="match status" value="1"/>
</dbReference>
<dbReference type="RefSeq" id="WP_176465444.1">
    <property type="nucleotide sequence ID" value="NZ_MTBC01000002.1"/>
</dbReference>
<evidence type="ECO:0000256" key="1">
    <source>
        <dbReference type="ARBA" id="ARBA00004383"/>
    </source>
</evidence>
<dbReference type="InterPro" id="IPR006260">
    <property type="entry name" value="TonB/TolA_C"/>
</dbReference>
<evidence type="ECO:0000256" key="3">
    <source>
        <dbReference type="ARBA" id="ARBA00022448"/>
    </source>
</evidence>
<evidence type="ECO:0000313" key="13">
    <source>
        <dbReference type="Proteomes" id="UP000191680"/>
    </source>
</evidence>
<keyword evidence="4" id="KW-1003">Cell membrane</keyword>
<dbReference type="SUPFAM" id="SSF74653">
    <property type="entry name" value="TolA/TonB C-terminal domain"/>
    <property type="match status" value="1"/>
</dbReference>
<keyword evidence="6 10" id="KW-0812">Transmembrane</keyword>
<name>A0A1V6LV11_9FLAO</name>
<evidence type="ECO:0000256" key="6">
    <source>
        <dbReference type="ARBA" id="ARBA00022692"/>
    </source>
</evidence>
<dbReference type="Gene3D" id="3.30.1150.10">
    <property type="match status" value="1"/>
</dbReference>